<dbReference type="EMBL" id="CM037030">
    <property type="protein sequence ID" value="KAH7651748.1"/>
    <property type="molecule type" value="Genomic_DNA"/>
</dbReference>
<protein>
    <submittedName>
        <fullName evidence="1">Zinc finger RING/FYVE/PHD-type protein</fullName>
    </submittedName>
</protein>
<organism evidence="1 2">
    <name type="scientific">Dioscorea alata</name>
    <name type="common">Purple yam</name>
    <dbReference type="NCBI Taxonomy" id="55571"/>
    <lineage>
        <taxon>Eukaryota</taxon>
        <taxon>Viridiplantae</taxon>
        <taxon>Streptophyta</taxon>
        <taxon>Embryophyta</taxon>
        <taxon>Tracheophyta</taxon>
        <taxon>Spermatophyta</taxon>
        <taxon>Magnoliopsida</taxon>
        <taxon>Liliopsida</taxon>
        <taxon>Dioscoreales</taxon>
        <taxon>Dioscoreaceae</taxon>
        <taxon>Dioscorea</taxon>
    </lineage>
</organism>
<gene>
    <name evidence="1" type="ORF">IHE45_20G077800</name>
</gene>
<evidence type="ECO:0000313" key="2">
    <source>
        <dbReference type="Proteomes" id="UP000827976"/>
    </source>
</evidence>
<sequence length="260" mass="29567">MASYIDAYWCYRLQPSSGSTWSPPPPPPPPPTTTSGTKQTPLLLLKYQYLTEYVHDWTHHGLGFSTTVTLGPSGYLAKNLDLFANRPCAMYALLNMMTGTELWSTIPSNSGRNLIRQIGYAMLGHTRPPTGTNNHVTNICLELDIILRYHIIYHIDDLFDDDDEYERVLNESFDVEQAHVALRPAPPELLESLVSEVCTVETNIEYQCVICMEEFIVGAKIQRLPCSHCFHEDCIFCWFRDKSTCPICRYGEQYSLSAVE</sequence>
<comment type="caution">
    <text evidence="1">The sequence shown here is derived from an EMBL/GenBank/DDBJ whole genome shotgun (WGS) entry which is preliminary data.</text>
</comment>
<accession>A0ACB7TTF1</accession>
<dbReference type="Proteomes" id="UP000827976">
    <property type="component" value="Chromosome 20"/>
</dbReference>
<keyword evidence="2" id="KW-1185">Reference proteome</keyword>
<evidence type="ECO:0000313" key="1">
    <source>
        <dbReference type="EMBL" id="KAH7651748.1"/>
    </source>
</evidence>
<name>A0ACB7TTF1_DIOAL</name>
<reference evidence="2" key="1">
    <citation type="journal article" date="2022" name="Nat. Commun.">
        <title>Chromosome evolution and the genetic basis of agronomically important traits in greater yam.</title>
        <authorList>
            <person name="Bredeson J.V."/>
            <person name="Lyons J.B."/>
            <person name="Oniyinde I.O."/>
            <person name="Okereke N.R."/>
            <person name="Kolade O."/>
            <person name="Nnabue I."/>
            <person name="Nwadili C.O."/>
            <person name="Hribova E."/>
            <person name="Parker M."/>
            <person name="Nwogha J."/>
            <person name="Shu S."/>
            <person name="Carlson J."/>
            <person name="Kariba R."/>
            <person name="Muthemba S."/>
            <person name="Knop K."/>
            <person name="Barton G.J."/>
            <person name="Sherwood A.V."/>
            <person name="Lopez-Montes A."/>
            <person name="Asiedu R."/>
            <person name="Jamnadass R."/>
            <person name="Muchugi A."/>
            <person name="Goodstein D."/>
            <person name="Egesi C.N."/>
            <person name="Featherston J."/>
            <person name="Asfaw A."/>
            <person name="Simpson G.G."/>
            <person name="Dolezel J."/>
            <person name="Hendre P.S."/>
            <person name="Van Deynze A."/>
            <person name="Kumar P.L."/>
            <person name="Obidiegwu J.E."/>
            <person name="Bhattacharjee R."/>
            <person name="Rokhsar D.S."/>
        </authorList>
    </citation>
    <scope>NUCLEOTIDE SEQUENCE [LARGE SCALE GENOMIC DNA]</scope>
    <source>
        <strain evidence="2">cv. TDa95/00328</strain>
    </source>
</reference>
<proteinExistence type="predicted"/>